<name>A0A0F9E2X5_9ZZZZ</name>
<evidence type="ECO:0008006" key="2">
    <source>
        <dbReference type="Google" id="ProtNLM"/>
    </source>
</evidence>
<dbReference type="AlphaFoldDB" id="A0A0F9E2X5"/>
<accession>A0A0F9E2X5</accession>
<sequence length="146" mass="16238">MPEVDFASLLGGKAGDAERPVPLPAGTYTVQVQRNDTGTSSRKGTPYVRIFFKILAADDDVDKGALGKIKNLPEKEFHDDFYLTPASEFMLADFLEKALKLKNASGRTYKDLLAEIKGKRAKVFMKQEPTNTGNIRSTVDRWLPTK</sequence>
<comment type="caution">
    <text evidence="1">The sequence shown here is derived from an EMBL/GenBank/DDBJ whole genome shotgun (WGS) entry which is preliminary data.</text>
</comment>
<dbReference type="EMBL" id="LAZR01036667">
    <property type="protein sequence ID" value="KKL24246.1"/>
    <property type="molecule type" value="Genomic_DNA"/>
</dbReference>
<organism evidence="1">
    <name type="scientific">marine sediment metagenome</name>
    <dbReference type="NCBI Taxonomy" id="412755"/>
    <lineage>
        <taxon>unclassified sequences</taxon>
        <taxon>metagenomes</taxon>
        <taxon>ecological metagenomes</taxon>
    </lineage>
</organism>
<gene>
    <name evidence="1" type="ORF">LCGC14_2417250</name>
</gene>
<proteinExistence type="predicted"/>
<protein>
    <recommendedName>
        <fullName evidence="2">DUF669 domain-containing protein</fullName>
    </recommendedName>
</protein>
<reference evidence="1" key="1">
    <citation type="journal article" date="2015" name="Nature">
        <title>Complex archaea that bridge the gap between prokaryotes and eukaryotes.</title>
        <authorList>
            <person name="Spang A."/>
            <person name="Saw J.H."/>
            <person name="Jorgensen S.L."/>
            <person name="Zaremba-Niedzwiedzka K."/>
            <person name="Martijn J."/>
            <person name="Lind A.E."/>
            <person name="van Eijk R."/>
            <person name="Schleper C."/>
            <person name="Guy L."/>
            <person name="Ettema T.J."/>
        </authorList>
    </citation>
    <scope>NUCLEOTIDE SEQUENCE</scope>
</reference>
<evidence type="ECO:0000313" key="1">
    <source>
        <dbReference type="EMBL" id="KKL24246.1"/>
    </source>
</evidence>